<dbReference type="SUPFAM" id="SSF47413">
    <property type="entry name" value="lambda repressor-like DNA-binding domains"/>
    <property type="match status" value="1"/>
</dbReference>
<dbReference type="EMBL" id="WMZR01000013">
    <property type="protein sequence ID" value="MTS52014.1"/>
    <property type="molecule type" value="Genomic_DNA"/>
</dbReference>
<dbReference type="Proteomes" id="UP000053433">
    <property type="component" value="Unassembled WGS sequence"/>
</dbReference>
<dbReference type="SMART" id="SM00530">
    <property type="entry name" value="HTH_XRE"/>
    <property type="match status" value="1"/>
</dbReference>
<gene>
    <name evidence="2" type="ORF">ASJ35_02950</name>
    <name evidence="3" type="ORF">GMD52_10715</name>
</gene>
<dbReference type="InterPro" id="IPR036286">
    <property type="entry name" value="LexA/Signal_pep-like_sf"/>
</dbReference>
<dbReference type="InterPro" id="IPR001387">
    <property type="entry name" value="Cro/C1-type_HTH"/>
</dbReference>
<dbReference type="Pfam" id="PF00717">
    <property type="entry name" value="Peptidase_S24"/>
    <property type="match status" value="1"/>
</dbReference>
<proteinExistence type="predicted"/>
<organism evidence="2 4">
    <name type="scientific">Ruthenibacterium lactatiformans</name>
    <dbReference type="NCBI Taxonomy" id="1550024"/>
    <lineage>
        <taxon>Bacteria</taxon>
        <taxon>Bacillati</taxon>
        <taxon>Bacillota</taxon>
        <taxon>Clostridia</taxon>
        <taxon>Eubacteriales</taxon>
        <taxon>Oscillospiraceae</taxon>
        <taxon>Ruthenibacterium</taxon>
    </lineage>
</organism>
<dbReference type="SUPFAM" id="SSF51306">
    <property type="entry name" value="LexA/Signal peptidase"/>
    <property type="match status" value="1"/>
</dbReference>
<dbReference type="InterPro" id="IPR015927">
    <property type="entry name" value="Peptidase_S24_S26A/B/C"/>
</dbReference>
<evidence type="ECO:0000313" key="3">
    <source>
        <dbReference type="EMBL" id="MTS52014.1"/>
    </source>
</evidence>
<comment type="caution">
    <text evidence="2">The sequence shown here is derived from an EMBL/GenBank/DDBJ whole genome shotgun (WGS) entry which is preliminary data.</text>
</comment>
<evidence type="ECO:0000313" key="2">
    <source>
        <dbReference type="EMBL" id="KUE77691.1"/>
    </source>
</evidence>
<dbReference type="RefSeq" id="WP_009323550.1">
    <property type="nucleotide sequence ID" value="NZ_CAOJUJ010000022.1"/>
</dbReference>
<dbReference type="Pfam" id="PF01381">
    <property type="entry name" value="HTH_3"/>
    <property type="match status" value="1"/>
</dbReference>
<reference evidence="3 5" key="2">
    <citation type="journal article" date="2019" name="Nat. Med.">
        <title>A library of human gut bacterial isolates paired with longitudinal multiomics data enables mechanistic microbiome research.</title>
        <authorList>
            <person name="Poyet M."/>
            <person name="Groussin M."/>
            <person name="Gibbons S.M."/>
            <person name="Avila-Pacheco J."/>
            <person name="Jiang X."/>
            <person name="Kearney S.M."/>
            <person name="Perrotta A.R."/>
            <person name="Berdy B."/>
            <person name="Zhao S."/>
            <person name="Lieberman T.D."/>
            <person name="Swanson P.K."/>
            <person name="Smith M."/>
            <person name="Roesemann S."/>
            <person name="Alexander J.E."/>
            <person name="Rich S.A."/>
            <person name="Livny J."/>
            <person name="Vlamakis H."/>
            <person name="Clish C."/>
            <person name="Bullock K."/>
            <person name="Deik A."/>
            <person name="Scott J."/>
            <person name="Pierce K.A."/>
            <person name="Xavier R.J."/>
            <person name="Alm E.J."/>
        </authorList>
    </citation>
    <scope>NUCLEOTIDE SEQUENCE [LARGE SCALE GENOMIC DNA]</scope>
    <source>
        <strain evidence="3 5">BIOML-A7</strain>
    </source>
</reference>
<dbReference type="PROSITE" id="PS50943">
    <property type="entry name" value="HTH_CROC1"/>
    <property type="match status" value="1"/>
</dbReference>
<protein>
    <submittedName>
        <fullName evidence="3">Helix-turn-helix domain-containing protein</fullName>
    </submittedName>
</protein>
<evidence type="ECO:0000313" key="5">
    <source>
        <dbReference type="Proteomes" id="UP000449193"/>
    </source>
</evidence>
<evidence type="ECO:0000259" key="1">
    <source>
        <dbReference type="PROSITE" id="PS50943"/>
    </source>
</evidence>
<dbReference type="EMBL" id="LMUA01000002">
    <property type="protein sequence ID" value="KUE77691.1"/>
    <property type="molecule type" value="Genomic_DNA"/>
</dbReference>
<accession>A0A0W7TV50</accession>
<dbReference type="AlphaFoldDB" id="A0A0W7TV50"/>
<feature type="domain" description="HTH cro/C1-type" evidence="1">
    <location>
        <begin position="7"/>
        <end position="62"/>
    </location>
</feature>
<sequence length="258" mass="28663">MNLAKRMAYLKKRDGLTTEMLSQRSGVATGTLNKLLNGATRRPALETMERVARAFGVPVRYFTDAAVLGTEFEVGAYVEEQGMFAISARERDMLEMLRELSTYERDFFTKTLETMYEMRAEHREGGPTRELFCYLPSFPMDSAVSIGTMTAQRIRVRDCPAAREADFAVAMWSAALEPLYPQGAVLGVRRGRALHGEIGVFALGEASYVRRLYQARGLCRLDTINRSVSNVTVRAGDVLRCIGVVTGVLQADTGIELP</sequence>
<dbReference type="InterPro" id="IPR010982">
    <property type="entry name" value="Lambda_DNA-bd_dom_sf"/>
</dbReference>
<name>A0A0W7TV50_9FIRM</name>
<reference evidence="2 4" key="1">
    <citation type="submission" date="2015-10" db="EMBL/GenBank/DDBJ databases">
        <title>A novel member of the family Ruminococcaceae isolated from human faeces.</title>
        <authorList>
            <person name="Shkoporov A.N."/>
            <person name="Chaplin A.V."/>
            <person name="Motuzova O.V."/>
            <person name="Kafarskaia L.I."/>
            <person name="Efimov B.A."/>
        </authorList>
    </citation>
    <scope>NUCLEOTIDE SEQUENCE [LARGE SCALE GENOMIC DNA]</scope>
    <source>
        <strain evidence="2 4">668</strain>
    </source>
</reference>
<dbReference type="CDD" id="cd00093">
    <property type="entry name" value="HTH_XRE"/>
    <property type="match status" value="1"/>
</dbReference>
<evidence type="ECO:0000313" key="4">
    <source>
        <dbReference type="Proteomes" id="UP000053433"/>
    </source>
</evidence>
<dbReference type="Gene3D" id="1.10.260.40">
    <property type="entry name" value="lambda repressor-like DNA-binding domains"/>
    <property type="match status" value="1"/>
</dbReference>
<dbReference type="GO" id="GO:0003677">
    <property type="term" value="F:DNA binding"/>
    <property type="evidence" value="ECO:0007669"/>
    <property type="project" value="InterPro"/>
</dbReference>
<dbReference type="Proteomes" id="UP000449193">
    <property type="component" value="Unassembled WGS sequence"/>
</dbReference>
<dbReference type="Gene3D" id="2.10.109.10">
    <property type="entry name" value="Umud Fragment, subunit A"/>
    <property type="match status" value="1"/>
</dbReference>